<proteinExistence type="predicted"/>
<keyword evidence="2" id="KW-1185">Reference proteome</keyword>
<sequence length="567" mass="64329">MSPNQGDHHQASATYDLARCLARNQLVTSGITSFDDKPMNYWAWKSSFHGAIAGLGLSDREELDLLIKYLGRDSTEHARRIKAVNIRSPSDGLKMTWQRLEEMYGSPEAIEQALFSKLQCFPKVSSRDPLRLRDLGDLLSEVKAAKTDGYLPGLSYLDTSRGIINIVDKLPHNIQEKWISFGSRYKRDHNVAFPPFTVFANFIRTEARARTDPSFNFASQTSPEKWDKLVTANLTAVFQNKMGARRFEHFSRYNTLLRAVARLIHIASTFSRSTQDSGCQGWHICKKSRSQEDLEKAKIIVLKCTQQDAYSEEIKNINAGHPLESKSPLHKLHPCVDANGLLRMEKSSFSPESVQKYLEEQSCVWVFNPPHASHMGGAWERMIGMARRILDCMLLEHKSRLTHKVLTTLMAEVTAVMNARPLVPVSSDPDSPLILSPAMLLTQKTGTPPPPPGNFGGTNLFKEEWKQVQSLAEIFWRRWRREYLDTLQIRHKWQDVRPCLKEGDVVLLKDNSVNRNEWPMAIVTKALPGQDKLVRKVEVKVVKDGTPKVYSRPISEVVLLLSQEAGI</sequence>
<gene>
    <name evidence="1" type="ORF">DPEC_G00295150</name>
</gene>
<dbReference type="Proteomes" id="UP001157502">
    <property type="component" value="Chromosome 27"/>
</dbReference>
<organism evidence="1 2">
    <name type="scientific">Dallia pectoralis</name>
    <name type="common">Alaska blackfish</name>
    <dbReference type="NCBI Taxonomy" id="75939"/>
    <lineage>
        <taxon>Eukaryota</taxon>
        <taxon>Metazoa</taxon>
        <taxon>Chordata</taxon>
        <taxon>Craniata</taxon>
        <taxon>Vertebrata</taxon>
        <taxon>Euteleostomi</taxon>
        <taxon>Actinopterygii</taxon>
        <taxon>Neopterygii</taxon>
        <taxon>Teleostei</taxon>
        <taxon>Protacanthopterygii</taxon>
        <taxon>Esociformes</taxon>
        <taxon>Umbridae</taxon>
        <taxon>Dallia</taxon>
    </lineage>
</organism>
<protein>
    <submittedName>
        <fullName evidence="1">Uncharacterized protein</fullName>
    </submittedName>
</protein>
<evidence type="ECO:0000313" key="1">
    <source>
        <dbReference type="EMBL" id="KAJ7991228.1"/>
    </source>
</evidence>
<reference evidence="1" key="1">
    <citation type="submission" date="2021-05" db="EMBL/GenBank/DDBJ databases">
        <authorList>
            <person name="Pan Q."/>
            <person name="Jouanno E."/>
            <person name="Zahm M."/>
            <person name="Klopp C."/>
            <person name="Cabau C."/>
            <person name="Louis A."/>
            <person name="Berthelot C."/>
            <person name="Parey E."/>
            <person name="Roest Crollius H."/>
            <person name="Montfort J."/>
            <person name="Robinson-Rechavi M."/>
            <person name="Bouchez O."/>
            <person name="Lampietro C."/>
            <person name="Lopez Roques C."/>
            <person name="Donnadieu C."/>
            <person name="Postlethwait J."/>
            <person name="Bobe J."/>
            <person name="Dillon D."/>
            <person name="Chandos A."/>
            <person name="von Hippel F."/>
            <person name="Guiguen Y."/>
        </authorList>
    </citation>
    <scope>NUCLEOTIDE SEQUENCE</scope>
    <source>
        <strain evidence="1">YG-Jan2019</strain>
    </source>
</reference>
<evidence type="ECO:0000313" key="2">
    <source>
        <dbReference type="Proteomes" id="UP001157502"/>
    </source>
</evidence>
<name>A0ACC2FIS1_DALPE</name>
<accession>A0ACC2FIS1</accession>
<comment type="caution">
    <text evidence="1">The sequence shown here is derived from an EMBL/GenBank/DDBJ whole genome shotgun (WGS) entry which is preliminary data.</text>
</comment>
<dbReference type="EMBL" id="CM055754">
    <property type="protein sequence ID" value="KAJ7991228.1"/>
    <property type="molecule type" value="Genomic_DNA"/>
</dbReference>